<dbReference type="GO" id="GO:0051075">
    <property type="term" value="F:S-adenosylmethionine:tRNA ribosyltransferase-isomerase activity"/>
    <property type="evidence" value="ECO:0007669"/>
    <property type="project" value="UniProtKB-EC"/>
</dbReference>
<evidence type="ECO:0000256" key="3">
    <source>
        <dbReference type="ARBA" id="ARBA00011245"/>
    </source>
</evidence>
<evidence type="ECO:0000256" key="11">
    <source>
        <dbReference type="ARBA" id="ARBA00069325"/>
    </source>
</evidence>
<reference evidence="15" key="1">
    <citation type="submission" date="2017-09" db="EMBL/GenBank/DDBJ databases">
        <title>Depth-based differentiation of microbial function through sediment-hosted aquifers and enrichment of novel symbionts in the deep terrestrial subsurface.</title>
        <authorList>
            <person name="Probst A.J."/>
            <person name="Ladd B."/>
            <person name="Jarett J.K."/>
            <person name="Geller-Mcgrath D.E."/>
            <person name="Sieber C.M.K."/>
            <person name="Emerson J.B."/>
            <person name="Anantharaman K."/>
            <person name="Thomas B.C."/>
            <person name="Malmstrom R."/>
            <person name="Stieglmeier M."/>
            <person name="Klingl A."/>
            <person name="Woyke T."/>
            <person name="Ryan C.M."/>
            <person name="Banfield J.F."/>
        </authorList>
    </citation>
    <scope>NUCLEOTIDE SEQUENCE [LARGE SCALE GENOMIC DNA]</scope>
</reference>
<comment type="subcellular location">
    <subcellularLocation>
        <location evidence="1 13">Cytoplasm</location>
    </subcellularLocation>
</comment>
<evidence type="ECO:0000256" key="12">
    <source>
        <dbReference type="ARBA" id="ARBA00076160"/>
    </source>
</evidence>
<dbReference type="InterPro" id="IPR042118">
    <property type="entry name" value="QueA_dom1"/>
</dbReference>
<comment type="function">
    <text evidence="13">Transfers and isomerizes the ribose moiety from AdoMet to the 7-aminomethyl group of 7-deazaguanine (preQ1-tRNA) to give epoxyqueuosine (oQ-tRNA).</text>
</comment>
<protein>
    <recommendedName>
        <fullName evidence="11 13">S-adenosylmethionine:tRNA ribosyltransferase-isomerase</fullName>
        <ecNumber evidence="10 13">2.4.99.17</ecNumber>
    </recommendedName>
    <alternativeName>
        <fullName evidence="12 13">Queuosine biosynthesis protein QueA</fullName>
    </alternativeName>
</protein>
<dbReference type="Pfam" id="PF02547">
    <property type="entry name" value="Queuosine_synth"/>
    <property type="match status" value="1"/>
</dbReference>
<dbReference type="EC" id="2.4.99.17" evidence="10 13"/>
<evidence type="ECO:0000256" key="10">
    <source>
        <dbReference type="ARBA" id="ARBA00066503"/>
    </source>
</evidence>
<organism evidence="14 15">
    <name type="scientific">Candidatus Magasanikbacteria bacterium CG_4_10_14_0_2_um_filter_41_31</name>
    <dbReference type="NCBI Taxonomy" id="1974639"/>
    <lineage>
        <taxon>Bacteria</taxon>
        <taxon>Candidatus Magasanikiibacteriota</taxon>
    </lineage>
</organism>
<evidence type="ECO:0000256" key="8">
    <source>
        <dbReference type="ARBA" id="ARBA00052751"/>
    </source>
</evidence>
<dbReference type="Gene3D" id="2.40.10.240">
    <property type="entry name" value="QueA-like"/>
    <property type="match status" value="1"/>
</dbReference>
<dbReference type="GO" id="GO:0008616">
    <property type="term" value="P:tRNA queuosine(34) biosynthetic process"/>
    <property type="evidence" value="ECO:0007669"/>
    <property type="project" value="UniProtKB-UniRule"/>
</dbReference>
<evidence type="ECO:0000256" key="6">
    <source>
        <dbReference type="ARBA" id="ARBA00022691"/>
    </source>
</evidence>
<dbReference type="Proteomes" id="UP000230078">
    <property type="component" value="Unassembled WGS sequence"/>
</dbReference>
<evidence type="ECO:0000256" key="4">
    <source>
        <dbReference type="ARBA" id="ARBA00022490"/>
    </source>
</evidence>
<evidence type="ECO:0000256" key="1">
    <source>
        <dbReference type="ARBA" id="ARBA00004496"/>
    </source>
</evidence>
<dbReference type="FunFam" id="3.40.1780.10:FF:000001">
    <property type="entry name" value="S-adenosylmethionine:tRNA ribosyltransferase-isomerase"/>
    <property type="match status" value="1"/>
</dbReference>
<keyword evidence="4 13" id="KW-0963">Cytoplasm</keyword>
<dbReference type="NCBIfam" id="TIGR00113">
    <property type="entry name" value="queA"/>
    <property type="match status" value="1"/>
</dbReference>
<dbReference type="SUPFAM" id="SSF111337">
    <property type="entry name" value="QueA-like"/>
    <property type="match status" value="1"/>
</dbReference>
<dbReference type="InterPro" id="IPR036100">
    <property type="entry name" value="QueA_sf"/>
</dbReference>
<dbReference type="EMBL" id="PFPI01000015">
    <property type="protein sequence ID" value="PIZ93726.1"/>
    <property type="molecule type" value="Genomic_DNA"/>
</dbReference>
<dbReference type="AlphaFoldDB" id="A0A2M7V576"/>
<comment type="catalytic activity">
    <reaction evidence="8 13">
        <text>7-aminomethyl-7-carbaguanosine(34) in tRNA + S-adenosyl-L-methionine = epoxyqueuosine(34) in tRNA + adenine + L-methionine + 2 H(+)</text>
        <dbReference type="Rhea" id="RHEA:32155"/>
        <dbReference type="Rhea" id="RHEA-COMP:10342"/>
        <dbReference type="Rhea" id="RHEA-COMP:18582"/>
        <dbReference type="ChEBI" id="CHEBI:15378"/>
        <dbReference type="ChEBI" id="CHEBI:16708"/>
        <dbReference type="ChEBI" id="CHEBI:57844"/>
        <dbReference type="ChEBI" id="CHEBI:59789"/>
        <dbReference type="ChEBI" id="CHEBI:82833"/>
        <dbReference type="ChEBI" id="CHEBI:194443"/>
        <dbReference type="EC" id="2.4.99.17"/>
    </reaction>
</comment>
<keyword evidence="5 13" id="KW-0808">Transferase</keyword>
<keyword evidence="14" id="KW-0413">Isomerase</keyword>
<comment type="similarity">
    <text evidence="9 13">Belongs to the QueA family.</text>
</comment>
<sequence length="353" mass="40179">MKTVDFDYILPKELIAQRSVVPRDSSRLMVINREKKLCEHKIFSDVVDYFKKGDVLVWNNSKVFKARLLGKMHSRTGRDLVNHMRDVEIFLVRPMENVGVWKVLAKPGKHVLPGMTISFAEDFYCNVMLKEENGTVLVQFPYNAATVRRKANQHGHIPIPPYVKDEPEQFEFYQTVYAKEEGSVAAPTAGFHFTPRVIEALKKKGVDFAEVTLHVGLGTFLPVKSEDVEDHIMHGEWVEITEENAEKINTAKQEGRRIVAVGTTSVRTLEGVAQFGSGGRVNAYEGDINMFILPGFTFQIVDVLITNFHLPKSTLLMLVSAFAGDREFMLRCYEEAVSQRYRFFSFGDAMIIY</sequence>
<keyword evidence="6 13" id="KW-0949">S-adenosyl-L-methionine</keyword>
<dbReference type="HAMAP" id="MF_00113">
    <property type="entry name" value="QueA"/>
    <property type="match status" value="1"/>
</dbReference>
<proteinExistence type="inferred from homology"/>
<dbReference type="UniPathway" id="UPA00392"/>
<evidence type="ECO:0000313" key="14">
    <source>
        <dbReference type="EMBL" id="PIZ93726.1"/>
    </source>
</evidence>
<name>A0A2M7V576_9BACT</name>
<keyword evidence="7 13" id="KW-0671">Queuosine biosynthesis</keyword>
<evidence type="ECO:0000256" key="13">
    <source>
        <dbReference type="HAMAP-Rule" id="MF_00113"/>
    </source>
</evidence>
<evidence type="ECO:0000256" key="7">
    <source>
        <dbReference type="ARBA" id="ARBA00022785"/>
    </source>
</evidence>
<evidence type="ECO:0000313" key="15">
    <source>
        <dbReference type="Proteomes" id="UP000230078"/>
    </source>
</evidence>
<dbReference type="PANTHER" id="PTHR30307:SF0">
    <property type="entry name" value="S-ADENOSYLMETHIONINE:TRNA RIBOSYLTRANSFERASE-ISOMERASE"/>
    <property type="match status" value="1"/>
</dbReference>
<comment type="caution">
    <text evidence="14">The sequence shown here is derived from an EMBL/GenBank/DDBJ whole genome shotgun (WGS) entry which is preliminary data.</text>
</comment>
<dbReference type="Gene3D" id="3.40.1780.10">
    <property type="entry name" value="QueA-like"/>
    <property type="match status" value="1"/>
</dbReference>
<comment type="pathway">
    <text evidence="2 13">tRNA modification; tRNA-queuosine biosynthesis.</text>
</comment>
<accession>A0A2M7V576</accession>
<dbReference type="GO" id="GO:0005737">
    <property type="term" value="C:cytoplasm"/>
    <property type="evidence" value="ECO:0007669"/>
    <property type="project" value="UniProtKB-SubCell"/>
</dbReference>
<gene>
    <name evidence="13" type="primary">queA</name>
    <name evidence="14" type="ORF">COX83_01160</name>
</gene>
<evidence type="ECO:0000256" key="2">
    <source>
        <dbReference type="ARBA" id="ARBA00004691"/>
    </source>
</evidence>
<evidence type="ECO:0000256" key="9">
    <source>
        <dbReference type="ARBA" id="ARBA00061210"/>
    </source>
</evidence>
<dbReference type="NCBIfam" id="NF001140">
    <property type="entry name" value="PRK00147.1"/>
    <property type="match status" value="1"/>
</dbReference>
<dbReference type="InterPro" id="IPR042119">
    <property type="entry name" value="QueA_dom2"/>
</dbReference>
<dbReference type="PANTHER" id="PTHR30307">
    <property type="entry name" value="S-ADENOSYLMETHIONINE:TRNA RIBOSYLTRANSFERASE-ISOMERASE"/>
    <property type="match status" value="1"/>
</dbReference>
<evidence type="ECO:0000256" key="5">
    <source>
        <dbReference type="ARBA" id="ARBA00022679"/>
    </source>
</evidence>
<comment type="subunit">
    <text evidence="3 13">Monomer.</text>
</comment>
<dbReference type="InterPro" id="IPR003699">
    <property type="entry name" value="QueA"/>
</dbReference>